<evidence type="ECO:0000256" key="1">
    <source>
        <dbReference type="ARBA" id="ARBA00001971"/>
    </source>
</evidence>
<dbReference type="EMBL" id="AHHD01000438">
    <property type="protein sequence ID" value="EKG12712.1"/>
    <property type="molecule type" value="Genomic_DNA"/>
</dbReference>
<gene>
    <name evidence="8" type="ORF">MPH_10161</name>
</gene>
<dbReference type="GO" id="GO:0004497">
    <property type="term" value="F:monooxygenase activity"/>
    <property type="evidence" value="ECO:0007669"/>
    <property type="project" value="UniProtKB-KW"/>
</dbReference>
<dbReference type="GO" id="GO:0016705">
    <property type="term" value="F:oxidoreductase activity, acting on paired donors, with incorporation or reduction of molecular oxygen"/>
    <property type="evidence" value="ECO:0007669"/>
    <property type="project" value="InterPro"/>
</dbReference>
<dbReference type="Proteomes" id="UP000007129">
    <property type="component" value="Unassembled WGS sequence"/>
</dbReference>
<evidence type="ECO:0000256" key="5">
    <source>
        <dbReference type="ARBA" id="ARBA00023004"/>
    </source>
</evidence>
<evidence type="ECO:0000256" key="7">
    <source>
        <dbReference type="SAM" id="MobiDB-lite"/>
    </source>
</evidence>
<comment type="similarity">
    <text evidence="2">Belongs to the cytochrome P450 family.</text>
</comment>
<evidence type="ECO:0000313" key="8">
    <source>
        <dbReference type="EMBL" id="EKG12712.1"/>
    </source>
</evidence>
<dbReference type="InterPro" id="IPR036396">
    <property type="entry name" value="Cyt_P450_sf"/>
</dbReference>
<keyword evidence="4" id="KW-0560">Oxidoreductase</keyword>
<evidence type="ECO:0000256" key="4">
    <source>
        <dbReference type="ARBA" id="ARBA00023002"/>
    </source>
</evidence>
<keyword evidence="6" id="KW-0503">Monooxygenase</keyword>
<organism evidence="8 9">
    <name type="scientific">Macrophomina phaseolina (strain MS6)</name>
    <name type="common">Charcoal rot fungus</name>
    <dbReference type="NCBI Taxonomy" id="1126212"/>
    <lineage>
        <taxon>Eukaryota</taxon>
        <taxon>Fungi</taxon>
        <taxon>Dikarya</taxon>
        <taxon>Ascomycota</taxon>
        <taxon>Pezizomycotina</taxon>
        <taxon>Dothideomycetes</taxon>
        <taxon>Dothideomycetes incertae sedis</taxon>
        <taxon>Botryosphaeriales</taxon>
        <taxon>Botryosphaeriaceae</taxon>
        <taxon>Macrophomina</taxon>
    </lineage>
</organism>
<name>K2RIK7_MACPH</name>
<dbReference type="GO" id="GO:0020037">
    <property type="term" value="F:heme binding"/>
    <property type="evidence" value="ECO:0007669"/>
    <property type="project" value="InterPro"/>
</dbReference>
<dbReference type="VEuPathDB" id="FungiDB:MPH_10161"/>
<evidence type="ECO:0000256" key="6">
    <source>
        <dbReference type="ARBA" id="ARBA00023033"/>
    </source>
</evidence>
<evidence type="ECO:0000256" key="2">
    <source>
        <dbReference type="ARBA" id="ARBA00010617"/>
    </source>
</evidence>
<dbReference type="PANTHER" id="PTHR46206">
    <property type="entry name" value="CYTOCHROME P450"/>
    <property type="match status" value="1"/>
</dbReference>
<proteinExistence type="inferred from homology"/>
<dbReference type="GO" id="GO:0005506">
    <property type="term" value="F:iron ion binding"/>
    <property type="evidence" value="ECO:0007669"/>
    <property type="project" value="InterPro"/>
</dbReference>
<dbReference type="CDD" id="cd11041">
    <property type="entry name" value="CYP503A1-like"/>
    <property type="match status" value="1"/>
</dbReference>
<dbReference type="OrthoDB" id="1844152at2759"/>
<dbReference type="SUPFAM" id="SSF48264">
    <property type="entry name" value="Cytochrome P450"/>
    <property type="match status" value="1"/>
</dbReference>
<evidence type="ECO:0000256" key="3">
    <source>
        <dbReference type="ARBA" id="ARBA00022723"/>
    </source>
</evidence>
<feature type="region of interest" description="Disordered" evidence="7">
    <location>
        <begin position="296"/>
        <end position="341"/>
    </location>
</feature>
<comment type="cofactor">
    <cofactor evidence="1">
        <name>heme</name>
        <dbReference type="ChEBI" id="CHEBI:30413"/>
    </cofactor>
</comment>
<dbReference type="eggNOG" id="KOG1209">
    <property type="taxonomic scope" value="Eukaryota"/>
</dbReference>
<dbReference type="Pfam" id="PF00067">
    <property type="entry name" value="p450"/>
    <property type="match status" value="1"/>
</dbReference>
<dbReference type="Gene3D" id="1.10.630.10">
    <property type="entry name" value="Cytochrome P450"/>
    <property type="match status" value="1"/>
</dbReference>
<protein>
    <submittedName>
        <fullName evidence="8">Cytochrome P450</fullName>
    </submittedName>
</protein>
<reference evidence="8 9" key="1">
    <citation type="journal article" date="2012" name="BMC Genomics">
        <title>Tools to kill: Genome of one of the most destructive plant pathogenic fungi Macrophomina phaseolina.</title>
        <authorList>
            <person name="Islam M.S."/>
            <person name="Haque M.S."/>
            <person name="Islam M.M."/>
            <person name="Emdad E.M."/>
            <person name="Halim A."/>
            <person name="Hossen Q.M.M."/>
            <person name="Hossain M.Z."/>
            <person name="Ahmed B."/>
            <person name="Rahim S."/>
            <person name="Rahman M.S."/>
            <person name="Alam M.M."/>
            <person name="Hou S."/>
            <person name="Wan X."/>
            <person name="Saito J.A."/>
            <person name="Alam M."/>
        </authorList>
    </citation>
    <scope>NUCLEOTIDE SEQUENCE [LARGE SCALE GENOMIC DNA]</scope>
    <source>
        <strain evidence="8 9">MS6</strain>
    </source>
</reference>
<dbReference type="InParanoid" id="K2RIK7"/>
<dbReference type="InterPro" id="IPR001128">
    <property type="entry name" value="Cyt_P450"/>
</dbReference>
<sequence>MDEVDFVGTFIEMFEGKYTTLGNRSRLHPRVVKVQLNRHLADVMVGIQDEIIDAFKDSFPTCDDWTEVPVVDCITQIVARVSGRMFGGTELSRNREWVQTSIDFAHDSFNAAQKLKKFPGWLRPVVAQFLPAIRRIRSRYRAAERAAVPLLDAREKSGESAFDLLYWMKEQGVGGEKDHGFLAGILLIVSFAAIHTSAAAPSQLIYDLCQHPECIEPLRAEARKAMDEQGKITKSGFMQLPLLDSIMKESQRFNPLLLSEFFLPSFPDRTLTALATTSHLRAHHHQGLAALQRLRPPRPHADWPAHQRHRHGPQALPGPGDVRPLAFQQDAPGRSDHGGQSAVCVVKPGKPGLWVRPARLPWVSFSIFLFRPASVCI</sequence>
<dbReference type="PANTHER" id="PTHR46206:SF6">
    <property type="entry name" value="CYTOCHROME P450 MONOOXYGENASE AN1598-RELATED"/>
    <property type="match status" value="1"/>
</dbReference>
<comment type="caution">
    <text evidence="8">The sequence shown here is derived from an EMBL/GenBank/DDBJ whole genome shotgun (WGS) entry which is preliminary data.</text>
</comment>
<dbReference type="HOGENOM" id="CLU_733783_0_0_1"/>
<keyword evidence="3" id="KW-0479">Metal-binding</keyword>
<dbReference type="AlphaFoldDB" id="K2RIK7"/>
<dbReference type="STRING" id="1126212.K2RIK7"/>
<accession>K2RIK7</accession>
<keyword evidence="5" id="KW-0408">Iron</keyword>
<evidence type="ECO:0000313" key="9">
    <source>
        <dbReference type="Proteomes" id="UP000007129"/>
    </source>
</evidence>